<dbReference type="EMBL" id="KE525057">
    <property type="protein sequence ID" value="KFB40973.1"/>
    <property type="molecule type" value="Genomic_DNA"/>
</dbReference>
<organism evidence="2">
    <name type="scientific">Anopheles sinensis</name>
    <name type="common">Mosquito</name>
    <dbReference type="NCBI Taxonomy" id="74873"/>
    <lineage>
        <taxon>Eukaryota</taxon>
        <taxon>Metazoa</taxon>
        <taxon>Ecdysozoa</taxon>
        <taxon>Arthropoda</taxon>
        <taxon>Hexapoda</taxon>
        <taxon>Insecta</taxon>
        <taxon>Pterygota</taxon>
        <taxon>Neoptera</taxon>
        <taxon>Endopterygota</taxon>
        <taxon>Diptera</taxon>
        <taxon>Nematocera</taxon>
        <taxon>Culicoidea</taxon>
        <taxon>Culicidae</taxon>
        <taxon>Anophelinae</taxon>
        <taxon>Anopheles</taxon>
    </lineage>
</organism>
<evidence type="ECO:0000256" key="1">
    <source>
        <dbReference type="SAM" id="MobiDB-lite"/>
    </source>
</evidence>
<keyword evidence="2" id="KW-0238">DNA-binding</keyword>
<feature type="compositionally biased region" description="Basic and acidic residues" evidence="1">
    <location>
        <begin position="10"/>
        <end position="19"/>
    </location>
</feature>
<feature type="region of interest" description="Disordered" evidence="1">
    <location>
        <begin position="1"/>
        <end position="22"/>
    </location>
</feature>
<dbReference type="VEuPathDB" id="VectorBase:ASIC008662"/>
<evidence type="ECO:0000313" key="3">
    <source>
        <dbReference type="EnsemblMetazoa" id="ASIC008662-PA"/>
    </source>
</evidence>
<protein>
    <submittedName>
        <fullName evidence="2 3">DNA-binding protein</fullName>
    </submittedName>
</protein>
<sequence length="103" mass="11257">MTRRASPRGTPDDRGRLSDRSSLQSALNDRDACVILPSWIAPGQQSVGGIVANFGKTKFWFAVASNEVEHNLTDEVESGNRAANKIECGHHASFTIDNVPYQD</sequence>
<dbReference type="VEuPathDB" id="VectorBase:ASIS011511"/>
<proteinExistence type="predicted"/>
<evidence type="ECO:0000313" key="2">
    <source>
        <dbReference type="EMBL" id="KFB40973.1"/>
    </source>
</evidence>
<name>A0A084VSM9_ANOSI</name>
<dbReference type="EnsemblMetazoa" id="ASIC008662-RA">
    <property type="protein sequence ID" value="ASIC008662-PA"/>
    <property type="gene ID" value="ASIC008662"/>
</dbReference>
<reference evidence="3" key="2">
    <citation type="submission" date="2020-05" db="UniProtKB">
        <authorList>
            <consortium name="EnsemblMetazoa"/>
        </authorList>
    </citation>
    <scope>IDENTIFICATION</scope>
</reference>
<evidence type="ECO:0000313" key="4">
    <source>
        <dbReference type="Proteomes" id="UP000030765"/>
    </source>
</evidence>
<dbReference type="AlphaFoldDB" id="A0A084VSM9"/>
<reference evidence="2 4" key="1">
    <citation type="journal article" date="2014" name="BMC Genomics">
        <title>Genome sequence of Anopheles sinensis provides insight into genetics basis of mosquito competence for malaria parasites.</title>
        <authorList>
            <person name="Zhou D."/>
            <person name="Zhang D."/>
            <person name="Ding G."/>
            <person name="Shi L."/>
            <person name="Hou Q."/>
            <person name="Ye Y."/>
            <person name="Xu Y."/>
            <person name="Zhou H."/>
            <person name="Xiong C."/>
            <person name="Li S."/>
            <person name="Yu J."/>
            <person name="Hong S."/>
            <person name="Yu X."/>
            <person name="Zou P."/>
            <person name="Chen C."/>
            <person name="Chang X."/>
            <person name="Wang W."/>
            <person name="Lv Y."/>
            <person name="Sun Y."/>
            <person name="Ma L."/>
            <person name="Shen B."/>
            <person name="Zhu C."/>
        </authorList>
    </citation>
    <scope>NUCLEOTIDE SEQUENCE [LARGE SCALE GENOMIC DNA]</scope>
</reference>
<keyword evidence="4" id="KW-1185">Reference proteome</keyword>
<gene>
    <name evidence="2" type="ORF">ZHAS_00008662</name>
</gene>
<dbReference type="EMBL" id="ATLV01016091">
    <property type="status" value="NOT_ANNOTATED_CDS"/>
    <property type="molecule type" value="Genomic_DNA"/>
</dbReference>
<accession>A0A084VSM9</accession>
<dbReference type="Proteomes" id="UP000030765">
    <property type="component" value="Unassembled WGS sequence"/>
</dbReference>
<dbReference type="GO" id="GO:0003677">
    <property type="term" value="F:DNA binding"/>
    <property type="evidence" value="ECO:0007669"/>
    <property type="project" value="UniProtKB-KW"/>
</dbReference>